<gene>
    <name evidence="2" type="ORF">Plil01_001459200</name>
</gene>
<feature type="compositionally biased region" description="Polar residues" evidence="1">
    <location>
        <begin position="19"/>
        <end position="28"/>
    </location>
</feature>
<protein>
    <submittedName>
        <fullName evidence="2">Unnamed protein product</fullName>
    </submittedName>
</protein>
<organism evidence="2 3">
    <name type="scientific">Phytophthora lilii</name>
    <dbReference type="NCBI Taxonomy" id="2077276"/>
    <lineage>
        <taxon>Eukaryota</taxon>
        <taxon>Sar</taxon>
        <taxon>Stramenopiles</taxon>
        <taxon>Oomycota</taxon>
        <taxon>Peronosporomycetes</taxon>
        <taxon>Peronosporales</taxon>
        <taxon>Peronosporaceae</taxon>
        <taxon>Phytophthora</taxon>
    </lineage>
</organism>
<evidence type="ECO:0000313" key="3">
    <source>
        <dbReference type="Proteomes" id="UP001165083"/>
    </source>
</evidence>
<dbReference type="Proteomes" id="UP001165083">
    <property type="component" value="Unassembled WGS sequence"/>
</dbReference>
<dbReference type="EMBL" id="BSXW01001167">
    <property type="protein sequence ID" value="GMF34247.1"/>
    <property type="molecule type" value="Genomic_DNA"/>
</dbReference>
<feature type="region of interest" description="Disordered" evidence="1">
    <location>
        <begin position="19"/>
        <end position="46"/>
    </location>
</feature>
<keyword evidence="3" id="KW-1185">Reference proteome</keyword>
<proteinExistence type="predicted"/>
<dbReference type="AlphaFoldDB" id="A0A9W7CM34"/>
<reference evidence="2" key="1">
    <citation type="submission" date="2023-04" db="EMBL/GenBank/DDBJ databases">
        <title>Phytophthora lilii NBRC 32176.</title>
        <authorList>
            <person name="Ichikawa N."/>
            <person name="Sato H."/>
            <person name="Tonouchi N."/>
        </authorList>
    </citation>
    <scope>NUCLEOTIDE SEQUENCE</scope>
    <source>
        <strain evidence="2">NBRC 32176</strain>
    </source>
</reference>
<comment type="caution">
    <text evidence="2">The sequence shown here is derived from an EMBL/GenBank/DDBJ whole genome shotgun (WGS) entry which is preliminary data.</text>
</comment>
<sequence>MNNIDDYYCQLDRARSESSQAANIQYTDPNAGKKNESSSDDDALYSDDEFGGEDEDFFLDSKVSKSCQRITMLLKSRRCWKRSQSSLPKAILKNWERL</sequence>
<accession>A0A9W7CM34</accession>
<evidence type="ECO:0000256" key="1">
    <source>
        <dbReference type="SAM" id="MobiDB-lite"/>
    </source>
</evidence>
<name>A0A9W7CM34_9STRA</name>
<evidence type="ECO:0000313" key="2">
    <source>
        <dbReference type="EMBL" id="GMF34247.1"/>
    </source>
</evidence>